<keyword evidence="1 2" id="KW-0238">DNA-binding</keyword>
<dbReference type="PROSITE" id="PS50977">
    <property type="entry name" value="HTH_TETR_2"/>
    <property type="match status" value="1"/>
</dbReference>
<evidence type="ECO:0000313" key="4">
    <source>
        <dbReference type="EMBL" id="PRX66929.1"/>
    </source>
</evidence>
<organism evidence="4 5">
    <name type="scientific">Nonomuraea fuscirosea</name>
    <dbReference type="NCBI Taxonomy" id="1291556"/>
    <lineage>
        <taxon>Bacteria</taxon>
        <taxon>Bacillati</taxon>
        <taxon>Actinomycetota</taxon>
        <taxon>Actinomycetes</taxon>
        <taxon>Streptosporangiales</taxon>
        <taxon>Streptosporangiaceae</taxon>
        <taxon>Nonomuraea</taxon>
    </lineage>
</organism>
<sequence length="180" mass="18710">MLAAAFEIARNDGVDAVTTRAVCTAAGVQAPSLYHHFGDRAGLISAVVDVAFEEYFHRKDAAAAPDDGDPRARVAAGWDAHVAFARAYPGLYPAMYPASGPPPSQLGRSGALLRAGFDELERAGALRPGITAALATNALRAALRGVAHAVATNPGDRDDMTSAVVRDALIHALIVADDRP</sequence>
<feature type="DNA-binding region" description="H-T-H motif" evidence="2">
    <location>
        <begin position="18"/>
        <end position="37"/>
    </location>
</feature>
<feature type="domain" description="HTH tetR-type" evidence="3">
    <location>
        <begin position="1"/>
        <end position="55"/>
    </location>
</feature>
<dbReference type="SUPFAM" id="SSF48498">
    <property type="entry name" value="Tetracyclin repressor-like, C-terminal domain"/>
    <property type="match status" value="1"/>
</dbReference>
<dbReference type="EMBL" id="PVNG01000005">
    <property type="protein sequence ID" value="PRX66929.1"/>
    <property type="molecule type" value="Genomic_DNA"/>
</dbReference>
<gene>
    <name evidence="4" type="ORF">B0I32_105369</name>
</gene>
<dbReference type="PANTHER" id="PTHR30055">
    <property type="entry name" value="HTH-TYPE TRANSCRIPTIONAL REGULATOR RUTR"/>
    <property type="match status" value="1"/>
</dbReference>
<comment type="caution">
    <text evidence="4">The sequence shown here is derived from an EMBL/GenBank/DDBJ whole genome shotgun (WGS) entry which is preliminary data.</text>
</comment>
<accession>A0A2T0N422</accession>
<reference evidence="4 5" key="1">
    <citation type="submission" date="2018-03" db="EMBL/GenBank/DDBJ databases">
        <title>Genomic Encyclopedia of Type Strains, Phase III (KMG-III): the genomes of soil and plant-associated and newly described type strains.</title>
        <authorList>
            <person name="Whitman W."/>
        </authorList>
    </citation>
    <scope>NUCLEOTIDE SEQUENCE [LARGE SCALE GENOMIC DNA]</scope>
    <source>
        <strain evidence="4 5">CGMCC 4.7104</strain>
    </source>
</reference>
<name>A0A2T0N422_9ACTN</name>
<keyword evidence="5" id="KW-1185">Reference proteome</keyword>
<protein>
    <submittedName>
        <fullName evidence="4">TetR family transcriptional regulator</fullName>
    </submittedName>
</protein>
<dbReference type="InterPro" id="IPR050109">
    <property type="entry name" value="HTH-type_TetR-like_transc_reg"/>
</dbReference>
<dbReference type="AlphaFoldDB" id="A0A2T0N422"/>
<dbReference type="InterPro" id="IPR009057">
    <property type="entry name" value="Homeodomain-like_sf"/>
</dbReference>
<dbReference type="PRINTS" id="PR00455">
    <property type="entry name" value="HTHTETR"/>
</dbReference>
<dbReference type="GO" id="GO:0003700">
    <property type="term" value="F:DNA-binding transcription factor activity"/>
    <property type="evidence" value="ECO:0007669"/>
    <property type="project" value="TreeGrafter"/>
</dbReference>
<evidence type="ECO:0000313" key="5">
    <source>
        <dbReference type="Proteomes" id="UP000238312"/>
    </source>
</evidence>
<dbReference type="Pfam" id="PF00440">
    <property type="entry name" value="TetR_N"/>
    <property type="match status" value="1"/>
</dbReference>
<proteinExistence type="predicted"/>
<dbReference type="SUPFAM" id="SSF46689">
    <property type="entry name" value="Homeodomain-like"/>
    <property type="match status" value="1"/>
</dbReference>
<evidence type="ECO:0000256" key="2">
    <source>
        <dbReference type="PROSITE-ProRule" id="PRU00335"/>
    </source>
</evidence>
<dbReference type="InterPro" id="IPR001647">
    <property type="entry name" value="HTH_TetR"/>
</dbReference>
<evidence type="ECO:0000256" key="1">
    <source>
        <dbReference type="ARBA" id="ARBA00023125"/>
    </source>
</evidence>
<dbReference type="GO" id="GO:0000976">
    <property type="term" value="F:transcription cis-regulatory region binding"/>
    <property type="evidence" value="ECO:0007669"/>
    <property type="project" value="TreeGrafter"/>
</dbReference>
<evidence type="ECO:0000259" key="3">
    <source>
        <dbReference type="PROSITE" id="PS50977"/>
    </source>
</evidence>
<dbReference type="Gene3D" id="1.10.357.10">
    <property type="entry name" value="Tetracycline Repressor, domain 2"/>
    <property type="match status" value="1"/>
</dbReference>
<dbReference type="InterPro" id="IPR036271">
    <property type="entry name" value="Tet_transcr_reg_TetR-rel_C_sf"/>
</dbReference>
<dbReference type="Proteomes" id="UP000238312">
    <property type="component" value="Unassembled WGS sequence"/>
</dbReference>
<dbReference type="PANTHER" id="PTHR30055:SF220">
    <property type="entry name" value="TETR-FAMILY REGULATORY PROTEIN"/>
    <property type="match status" value="1"/>
</dbReference>